<accession>A0A067PYB8</accession>
<feature type="compositionally biased region" description="Polar residues" evidence="1">
    <location>
        <begin position="180"/>
        <end position="193"/>
    </location>
</feature>
<gene>
    <name evidence="2" type="ORF">JAAARDRAFT_56778</name>
</gene>
<proteinExistence type="predicted"/>
<dbReference type="EMBL" id="KL197715">
    <property type="protein sequence ID" value="KDQ59813.1"/>
    <property type="molecule type" value="Genomic_DNA"/>
</dbReference>
<feature type="compositionally biased region" description="Basic and acidic residues" evidence="1">
    <location>
        <begin position="246"/>
        <end position="263"/>
    </location>
</feature>
<dbReference type="InterPro" id="IPR013240">
    <property type="entry name" value="DNA-dir_RNA_pol1_su_RPA34"/>
</dbReference>
<sequence length="272" mass="29645">MSTAPGPRKAKKSTANGRKKRQAVASSSAVPAPPEAKNEGENPHWAFQPPDGSTLLDHDVDFGEFDWDEINKDEDLEIWLFRVPEGLKAKYLDSAKLDTLPSTSRNARMGSVSRKQTQYDIWSLGNDPDHGGEDIGGEEVRGLSCLLPRGKKGGKLYLAPKPIARHVVIAAKPALPTPEPSSDNDSNPTGQPKKSQRYSYPAELLTHRFMPYGSIAEVGSTAMDVDTVESLPPQPSPSGKPKKTKKESPEKGQKRKVEVDTPKKSKKAKVVS</sequence>
<protein>
    <submittedName>
        <fullName evidence="2">Uncharacterized protein</fullName>
    </submittedName>
</protein>
<reference evidence="3" key="1">
    <citation type="journal article" date="2014" name="Proc. Natl. Acad. Sci. U.S.A.">
        <title>Extensive sampling of basidiomycete genomes demonstrates inadequacy of the white-rot/brown-rot paradigm for wood decay fungi.</title>
        <authorList>
            <person name="Riley R."/>
            <person name="Salamov A.A."/>
            <person name="Brown D.W."/>
            <person name="Nagy L.G."/>
            <person name="Floudas D."/>
            <person name="Held B.W."/>
            <person name="Levasseur A."/>
            <person name="Lombard V."/>
            <person name="Morin E."/>
            <person name="Otillar R."/>
            <person name="Lindquist E.A."/>
            <person name="Sun H."/>
            <person name="LaButti K.M."/>
            <person name="Schmutz J."/>
            <person name="Jabbour D."/>
            <person name="Luo H."/>
            <person name="Baker S.E."/>
            <person name="Pisabarro A.G."/>
            <person name="Walton J.D."/>
            <person name="Blanchette R.A."/>
            <person name="Henrissat B."/>
            <person name="Martin F."/>
            <person name="Cullen D."/>
            <person name="Hibbett D.S."/>
            <person name="Grigoriev I.V."/>
        </authorList>
    </citation>
    <scope>NUCLEOTIDE SEQUENCE [LARGE SCALE GENOMIC DNA]</scope>
    <source>
        <strain evidence="3">MUCL 33604</strain>
    </source>
</reference>
<name>A0A067PYB8_9AGAM</name>
<dbReference type="AlphaFoldDB" id="A0A067PYB8"/>
<dbReference type="Gene3D" id="6.20.250.70">
    <property type="match status" value="1"/>
</dbReference>
<evidence type="ECO:0000313" key="2">
    <source>
        <dbReference type="EMBL" id="KDQ59813.1"/>
    </source>
</evidence>
<evidence type="ECO:0000313" key="3">
    <source>
        <dbReference type="Proteomes" id="UP000027265"/>
    </source>
</evidence>
<keyword evidence="3" id="KW-1185">Reference proteome</keyword>
<feature type="region of interest" description="Disordered" evidence="1">
    <location>
        <begin position="1"/>
        <end position="55"/>
    </location>
</feature>
<dbReference type="OrthoDB" id="76224at2759"/>
<dbReference type="Pfam" id="PF08208">
    <property type="entry name" value="RNA_polI_A34"/>
    <property type="match status" value="1"/>
</dbReference>
<organism evidence="2 3">
    <name type="scientific">Jaapia argillacea MUCL 33604</name>
    <dbReference type="NCBI Taxonomy" id="933084"/>
    <lineage>
        <taxon>Eukaryota</taxon>
        <taxon>Fungi</taxon>
        <taxon>Dikarya</taxon>
        <taxon>Basidiomycota</taxon>
        <taxon>Agaricomycotina</taxon>
        <taxon>Agaricomycetes</taxon>
        <taxon>Agaricomycetidae</taxon>
        <taxon>Jaapiales</taxon>
        <taxon>Jaapiaceae</taxon>
        <taxon>Jaapia</taxon>
    </lineage>
</organism>
<evidence type="ECO:0000256" key="1">
    <source>
        <dbReference type="SAM" id="MobiDB-lite"/>
    </source>
</evidence>
<feature type="region of interest" description="Disordered" evidence="1">
    <location>
        <begin position="223"/>
        <end position="272"/>
    </location>
</feature>
<dbReference type="InParanoid" id="A0A067PYB8"/>
<dbReference type="Proteomes" id="UP000027265">
    <property type="component" value="Unassembled WGS sequence"/>
</dbReference>
<dbReference type="HOGENOM" id="CLU_083052_1_0_1"/>
<dbReference type="GO" id="GO:0006360">
    <property type="term" value="P:transcription by RNA polymerase I"/>
    <property type="evidence" value="ECO:0007669"/>
    <property type="project" value="InterPro"/>
</dbReference>
<feature type="region of interest" description="Disordered" evidence="1">
    <location>
        <begin position="170"/>
        <end position="200"/>
    </location>
</feature>
<feature type="compositionally biased region" description="Basic residues" evidence="1">
    <location>
        <begin position="8"/>
        <end position="22"/>
    </location>
</feature>